<evidence type="ECO:0000256" key="4">
    <source>
        <dbReference type="ARBA" id="ARBA00022490"/>
    </source>
</evidence>
<dbReference type="EMBL" id="MFQH01000008">
    <property type="protein sequence ID" value="OGH78528.1"/>
    <property type="molecule type" value="Genomic_DNA"/>
</dbReference>
<dbReference type="CDD" id="cd04740">
    <property type="entry name" value="DHOD_1B_like"/>
    <property type="match status" value="1"/>
</dbReference>
<dbReference type="PANTHER" id="PTHR48109:SF1">
    <property type="entry name" value="DIHYDROOROTATE DEHYDROGENASE (FUMARATE)"/>
    <property type="match status" value="1"/>
</dbReference>
<dbReference type="AlphaFoldDB" id="A0A1F6N469"/>
<feature type="active site" description="Nucleophile" evidence="9">
    <location>
        <position position="127"/>
    </location>
</feature>
<feature type="binding site" evidence="9">
    <location>
        <position position="43"/>
    </location>
    <ligand>
        <name>substrate</name>
    </ligand>
</feature>
<dbReference type="Gene3D" id="2.30.26.10">
    <property type="entry name" value="Dihydroorotate Dehydrogenase A, chain A, domain 2"/>
    <property type="match status" value="1"/>
</dbReference>
<dbReference type="GO" id="GO:0004152">
    <property type="term" value="F:dihydroorotate dehydrogenase activity"/>
    <property type="evidence" value="ECO:0007669"/>
    <property type="project" value="UniProtKB-UniRule"/>
</dbReference>
<feature type="binding site" evidence="9">
    <location>
        <begin position="241"/>
        <end position="242"/>
    </location>
    <ligand>
        <name>FMN</name>
        <dbReference type="ChEBI" id="CHEBI:58210"/>
    </ligand>
</feature>
<dbReference type="GO" id="GO:0005737">
    <property type="term" value="C:cytoplasm"/>
    <property type="evidence" value="ECO:0007669"/>
    <property type="project" value="UniProtKB-SubCell"/>
</dbReference>
<feature type="domain" description="Dihydroorotate dehydrogenase catalytic" evidence="10">
    <location>
        <begin position="1"/>
        <end position="285"/>
    </location>
</feature>
<comment type="similarity">
    <text evidence="3 9">Belongs to the dihydroorotate dehydrogenase family. Type 1 subfamily.</text>
</comment>
<dbReference type="InterPro" id="IPR050074">
    <property type="entry name" value="DHO_dehydrogenase"/>
</dbReference>
<evidence type="ECO:0000256" key="7">
    <source>
        <dbReference type="ARBA" id="ARBA00022975"/>
    </source>
</evidence>
<dbReference type="InterPro" id="IPR024920">
    <property type="entry name" value="Dihydroorotate_DH_1"/>
</dbReference>
<dbReference type="GO" id="GO:0044205">
    <property type="term" value="P:'de novo' UMP biosynthetic process"/>
    <property type="evidence" value="ECO:0007669"/>
    <property type="project" value="UniProtKB-UniRule"/>
</dbReference>
<comment type="caution">
    <text evidence="9">Lacks conserved residue(s) required for the propagation of feature annotation.</text>
</comment>
<dbReference type="PIRSF" id="PIRSF000164">
    <property type="entry name" value="DHO_oxidase"/>
    <property type="match status" value="1"/>
</dbReference>
<dbReference type="NCBIfam" id="TIGR01037">
    <property type="entry name" value="pyrD_sub1_fam"/>
    <property type="match status" value="1"/>
</dbReference>
<feature type="binding site" evidence="9">
    <location>
        <begin position="190"/>
        <end position="191"/>
    </location>
    <ligand>
        <name>substrate</name>
    </ligand>
</feature>
<dbReference type="UniPathway" id="UPA00070"/>
<feature type="binding site" evidence="9">
    <location>
        <position position="19"/>
    </location>
    <ligand>
        <name>FMN</name>
        <dbReference type="ChEBI" id="CHEBI:58210"/>
    </ligand>
</feature>
<keyword evidence="6 9" id="KW-0288">FMN</keyword>
<dbReference type="InterPro" id="IPR012135">
    <property type="entry name" value="Dihydroorotate_DH_1_2"/>
</dbReference>
<gene>
    <name evidence="9" type="primary">pyrD</name>
    <name evidence="11" type="ORF">A2983_00460</name>
</gene>
<dbReference type="GO" id="GO:0006207">
    <property type="term" value="P:'de novo' pyrimidine nucleobase biosynthetic process"/>
    <property type="evidence" value="ECO:0007669"/>
    <property type="project" value="InterPro"/>
</dbReference>
<keyword evidence="4 9" id="KW-0963">Cytoplasm</keyword>
<accession>A0A1F6N469</accession>
<dbReference type="Pfam" id="PF01180">
    <property type="entry name" value="DHO_dh"/>
    <property type="match status" value="1"/>
</dbReference>
<protein>
    <recommendedName>
        <fullName evidence="9">Dihydroorotate dehydrogenase</fullName>
        <shortName evidence="9">DHOD</shortName>
        <shortName evidence="9">DHODase</shortName>
        <shortName evidence="9">DHOdehase</shortName>
        <ecNumber evidence="9">1.3.-.-</ecNumber>
    </recommendedName>
</protein>
<sequence>MLKTSCLNIPFANPLVLASGILGVTAASMHKIIRDGAGGVTVKSISKAPRTGHPNPTMMGNDTYFLNAVGLSNPGIENGIAELIQFKKICPAPLIGSIFAGTADEFAELAELIAVAPIDILELDLSCPNVGREFGEPFAYSASAIGRITRETKAKVKVPISIKLSPNAWNIAELAKMAEAAGADAITAVNTVSGMAIDVRARRPILHNKQGGVSGPALFPIALKCVYDIYEAVKIPIIGTGGVMTGEDALKMIMAGATLVGVGSAVYYRGADVFGKIVAEMTEIMKQENIGSLDEIRGVAHGIM</sequence>
<dbReference type="PROSITE" id="PS00911">
    <property type="entry name" value="DHODEHASE_1"/>
    <property type="match status" value="1"/>
</dbReference>
<reference evidence="11 12" key="1">
    <citation type="journal article" date="2016" name="Nat. Commun.">
        <title>Thousands of microbial genomes shed light on interconnected biogeochemical processes in an aquifer system.</title>
        <authorList>
            <person name="Anantharaman K."/>
            <person name="Brown C.T."/>
            <person name="Hug L.A."/>
            <person name="Sharon I."/>
            <person name="Castelle C.J."/>
            <person name="Probst A.J."/>
            <person name="Thomas B.C."/>
            <person name="Singh A."/>
            <person name="Wilkins M.J."/>
            <person name="Karaoz U."/>
            <person name="Brodie E.L."/>
            <person name="Williams K.H."/>
            <person name="Hubbard S.S."/>
            <person name="Banfield J.F."/>
        </authorList>
    </citation>
    <scope>NUCLEOTIDE SEQUENCE [LARGE SCALE GENOMIC DNA]</scope>
</reference>
<keyword evidence="8 9" id="KW-0560">Oxidoreductase</keyword>
<evidence type="ECO:0000256" key="8">
    <source>
        <dbReference type="ARBA" id="ARBA00023002"/>
    </source>
</evidence>
<keyword evidence="5 9" id="KW-0285">Flavoprotein</keyword>
<dbReference type="InterPro" id="IPR023359">
    <property type="entry name" value="Dihydro_DH_chainA_dom2"/>
</dbReference>
<feature type="binding site" evidence="9">
    <location>
        <begin position="263"/>
        <end position="264"/>
    </location>
    <ligand>
        <name>FMN</name>
        <dbReference type="ChEBI" id="CHEBI:58210"/>
    </ligand>
</feature>
<dbReference type="NCBIfam" id="NF005574">
    <property type="entry name" value="PRK07259.1"/>
    <property type="match status" value="1"/>
</dbReference>
<dbReference type="FunFam" id="3.20.20.70:FF:000027">
    <property type="entry name" value="Dihydropyrimidine dehydrogenase [NADP(+)]"/>
    <property type="match status" value="1"/>
</dbReference>
<dbReference type="InterPro" id="IPR049622">
    <property type="entry name" value="Dihydroorotate_DH_I"/>
</dbReference>
<feature type="binding site" evidence="9">
    <location>
        <position position="163"/>
    </location>
    <ligand>
        <name>FMN</name>
        <dbReference type="ChEBI" id="CHEBI:58210"/>
    </ligand>
</feature>
<dbReference type="InterPro" id="IPR013785">
    <property type="entry name" value="Aldolase_TIM"/>
</dbReference>
<name>A0A1F6N469_9BACT</name>
<feature type="binding site" evidence="9">
    <location>
        <begin position="43"/>
        <end position="44"/>
    </location>
    <ligand>
        <name>FMN</name>
        <dbReference type="ChEBI" id="CHEBI:58210"/>
    </ligand>
</feature>
<evidence type="ECO:0000256" key="9">
    <source>
        <dbReference type="HAMAP-Rule" id="MF_00224"/>
    </source>
</evidence>
<comment type="cofactor">
    <cofactor evidence="9">
        <name>FMN</name>
        <dbReference type="ChEBI" id="CHEBI:58210"/>
    </cofactor>
    <text evidence="9">Binds 1 FMN per subunit.</text>
</comment>
<evidence type="ECO:0000256" key="2">
    <source>
        <dbReference type="ARBA" id="ARBA00004725"/>
    </source>
</evidence>
<dbReference type="InterPro" id="IPR001295">
    <property type="entry name" value="Dihydroorotate_DH_CS"/>
</dbReference>
<proteinExistence type="inferred from homology"/>
<feature type="binding site" evidence="9">
    <location>
        <begin position="67"/>
        <end position="71"/>
    </location>
    <ligand>
        <name>substrate</name>
    </ligand>
</feature>
<comment type="caution">
    <text evidence="11">The sequence shown here is derived from an EMBL/GenBank/DDBJ whole genome shotgun (WGS) entry which is preliminary data.</text>
</comment>
<evidence type="ECO:0000313" key="11">
    <source>
        <dbReference type="EMBL" id="OGH78528.1"/>
    </source>
</evidence>
<dbReference type="SUPFAM" id="SSF51395">
    <property type="entry name" value="FMN-linked oxidoreductases"/>
    <property type="match status" value="1"/>
</dbReference>
<evidence type="ECO:0000259" key="10">
    <source>
        <dbReference type="Pfam" id="PF01180"/>
    </source>
</evidence>
<evidence type="ECO:0000256" key="1">
    <source>
        <dbReference type="ARBA" id="ARBA00004496"/>
    </source>
</evidence>
<evidence type="ECO:0000313" key="12">
    <source>
        <dbReference type="Proteomes" id="UP000177040"/>
    </source>
</evidence>
<evidence type="ECO:0000256" key="3">
    <source>
        <dbReference type="ARBA" id="ARBA00008008"/>
    </source>
</evidence>
<evidence type="ECO:0000256" key="5">
    <source>
        <dbReference type="ARBA" id="ARBA00022630"/>
    </source>
</evidence>
<feature type="binding site" evidence="9">
    <location>
        <position position="215"/>
    </location>
    <ligand>
        <name>FMN</name>
        <dbReference type="ChEBI" id="CHEBI:58210"/>
    </ligand>
</feature>
<feature type="binding site" evidence="9">
    <location>
        <position position="189"/>
    </location>
    <ligand>
        <name>FMN</name>
        <dbReference type="ChEBI" id="CHEBI:58210"/>
    </ligand>
</feature>
<comment type="catalytic activity">
    <reaction evidence="9">
        <text>(S)-dihydroorotate + A = orotate + AH2</text>
        <dbReference type="Rhea" id="RHEA:18073"/>
        <dbReference type="ChEBI" id="CHEBI:13193"/>
        <dbReference type="ChEBI" id="CHEBI:17499"/>
        <dbReference type="ChEBI" id="CHEBI:30839"/>
        <dbReference type="ChEBI" id="CHEBI:30864"/>
    </reaction>
</comment>
<dbReference type="Proteomes" id="UP000177040">
    <property type="component" value="Unassembled WGS sequence"/>
</dbReference>
<dbReference type="InterPro" id="IPR005720">
    <property type="entry name" value="Dihydroorotate_DH_cat"/>
</dbReference>
<dbReference type="PANTHER" id="PTHR48109">
    <property type="entry name" value="DIHYDROOROTATE DEHYDROGENASE (QUINONE), MITOCHONDRIAL-RELATED"/>
    <property type="match status" value="1"/>
</dbReference>
<dbReference type="PROSITE" id="PS00912">
    <property type="entry name" value="DHODEHASE_2"/>
    <property type="match status" value="1"/>
</dbReference>
<dbReference type="EC" id="1.3.-.-" evidence="9"/>
<evidence type="ECO:0000256" key="6">
    <source>
        <dbReference type="ARBA" id="ARBA00022643"/>
    </source>
</evidence>
<comment type="function">
    <text evidence="9">Catalyzes the conversion of dihydroorotate to orotate.</text>
</comment>
<dbReference type="HAMAP" id="MF_00224">
    <property type="entry name" value="DHO_dh_type1"/>
    <property type="match status" value="1"/>
</dbReference>
<organism evidence="11 12">
    <name type="scientific">Candidatus Magasanikbacteria bacterium RIFCSPLOWO2_01_FULL_40_15</name>
    <dbReference type="NCBI Taxonomy" id="1798686"/>
    <lineage>
        <taxon>Bacteria</taxon>
        <taxon>Candidatus Magasanikiibacteriota</taxon>
    </lineage>
</organism>
<comment type="subcellular location">
    <subcellularLocation>
        <location evidence="1 9">Cytoplasm</location>
    </subcellularLocation>
</comment>
<comment type="pathway">
    <text evidence="2 9">Pyrimidine metabolism; UMP biosynthesis via de novo pathway.</text>
</comment>
<keyword evidence="7 9" id="KW-0665">Pyrimidine biosynthesis</keyword>
<dbReference type="InterPro" id="IPR033888">
    <property type="entry name" value="DHOD_1B"/>
</dbReference>
<dbReference type="Gene3D" id="3.20.20.70">
    <property type="entry name" value="Aldolase class I"/>
    <property type="match status" value="1"/>
</dbReference>